<evidence type="ECO:0000313" key="3">
    <source>
        <dbReference type="EMBL" id="JAS22399.1"/>
    </source>
</evidence>
<feature type="region of interest" description="Disordered" evidence="1">
    <location>
        <begin position="1"/>
        <end position="116"/>
    </location>
</feature>
<dbReference type="EMBL" id="GEDC01029492">
    <property type="protein sequence ID" value="JAS07806.1"/>
    <property type="molecule type" value="Transcribed_RNA"/>
</dbReference>
<feature type="compositionally biased region" description="Basic and acidic residues" evidence="1">
    <location>
        <begin position="103"/>
        <end position="116"/>
    </location>
</feature>
<reference evidence="2" key="1">
    <citation type="submission" date="2015-12" db="EMBL/GenBank/DDBJ databases">
        <title>De novo transcriptome assembly of four potential Pierce s Disease insect vectors from Arizona vineyards.</title>
        <authorList>
            <person name="Tassone E.E."/>
        </authorList>
    </citation>
    <scope>NUCLEOTIDE SEQUENCE</scope>
</reference>
<evidence type="ECO:0000256" key="1">
    <source>
        <dbReference type="SAM" id="MobiDB-lite"/>
    </source>
</evidence>
<dbReference type="AlphaFoldDB" id="A0A1B6C2R5"/>
<gene>
    <name evidence="2" type="ORF">g.2749</name>
    <name evidence="3" type="ORF">g.2750</name>
</gene>
<feature type="compositionally biased region" description="Basic and acidic residues" evidence="1">
    <location>
        <begin position="76"/>
        <end position="93"/>
    </location>
</feature>
<feature type="non-terminal residue" evidence="2">
    <location>
        <position position="116"/>
    </location>
</feature>
<proteinExistence type="predicted"/>
<sequence>MQRSVHQNKRSPGDPATFHRSPGSDADHTSPGGGDRELLDVHGRTPDDGGRGERSQPATVDLQLHREHAGVSGDELPERSHRAGRRERGHEEDTLLCDETDEKDTPTKMVHDFKVR</sequence>
<dbReference type="EMBL" id="GEDC01014899">
    <property type="protein sequence ID" value="JAS22399.1"/>
    <property type="molecule type" value="Transcribed_RNA"/>
</dbReference>
<protein>
    <submittedName>
        <fullName evidence="2">Uncharacterized protein</fullName>
    </submittedName>
</protein>
<name>A0A1B6C2R5_9HEMI</name>
<evidence type="ECO:0000313" key="2">
    <source>
        <dbReference type="EMBL" id="JAS07806.1"/>
    </source>
</evidence>
<organism evidence="2">
    <name type="scientific">Clastoptera arizonana</name>
    <name type="common">Arizona spittle bug</name>
    <dbReference type="NCBI Taxonomy" id="38151"/>
    <lineage>
        <taxon>Eukaryota</taxon>
        <taxon>Metazoa</taxon>
        <taxon>Ecdysozoa</taxon>
        <taxon>Arthropoda</taxon>
        <taxon>Hexapoda</taxon>
        <taxon>Insecta</taxon>
        <taxon>Pterygota</taxon>
        <taxon>Neoptera</taxon>
        <taxon>Paraneoptera</taxon>
        <taxon>Hemiptera</taxon>
        <taxon>Auchenorrhyncha</taxon>
        <taxon>Cercopoidea</taxon>
        <taxon>Clastopteridae</taxon>
        <taxon>Clastoptera</taxon>
    </lineage>
</organism>
<feature type="compositionally biased region" description="Basic and acidic residues" evidence="1">
    <location>
        <begin position="34"/>
        <end position="54"/>
    </location>
</feature>
<accession>A0A1B6C2R5</accession>